<dbReference type="NCBIfam" id="TIGR02215">
    <property type="entry name" value="phage_chp_gp8"/>
    <property type="match status" value="1"/>
</dbReference>
<dbReference type="CDD" id="cd08054">
    <property type="entry name" value="gp6"/>
    <property type="match status" value="1"/>
</dbReference>
<evidence type="ECO:0000313" key="1">
    <source>
        <dbReference type="EMBL" id="MDO1581555.1"/>
    </source>
</evidence>
<reference evidence="1" key="1">
    <citation type="journal article" date="2015" name="Int. J. Syst. Evol. Microbiol.">
        <title>Rhizobium oryzicola sp. nov., potential plant-growth-promoting endophytic bacteria isolated from rice roots.</title>
        <authorList>
            <person name="Zhang X.X."/>
            <person name="Gao J.S."/>
            <person name="Cao Y.H."/>
            <person name="Sheirdil R.A."/>
            <person name="Wang X.C."/>
            <person name="Zhang L."/>
        </authorList>
    </citation>
    <scope>NUCLEOTIDE SEQUENCE</scope>
    <source>
        <strain evidence="1">05753</strain>
    </source>
</reference>
<keyword evidence="2" id="KW-1185">Reference proteome</keyword>
<dbReference type="InterPro" id="IPR006450">
    <property type="entry name" value="Phage_HK97_gp6-like"/>
</dbReference>
<reference evidence="1" key="2">
    <citation type="submission" date="2023-07" db="EMBL/GenBank/DDBJ databases">
        <authorList>
            <person name="Sun H."/>
        </authorList>
    </citation>
    <scope>NUCLEOTIDE SEQUENCE</scope>
    <source>
        <strain evidence="1">05753</strain>
    </source>
</reference>
<dbReference type="Gene3D" id="1.10.3230.30">
    <property type="entry name" value="Phage gp6-like head-tail connector protein"/>
    <property type="match status" value="1"/>
</dbReference>
<sequence>MTYTITNPPGAEPVTLAEAKAHLRIDHTDEDALIFSLIRATREHLERETGLCLLTQSFRLYLDDWPDNGLVTLSRGPVQTIEVVTVYDHEGAPVAVPLAGHLLDGAARPARLWLKDPPLPGRPLNGIEIDFTAGFGETGEDVPGALIRAMLIHMGYAYAFRGVLSPDQQPAGVPDGYERLIAPYRLRRI</sequence>
<dbReference type="NCBIfam" id="TIGR01560">
    <property type="entry name" value="put_DNA_pack"/>
    <property type="match status" value="1"/>
</dbReference>
<dbReference type="RefSeq" id="WP_302075658.1">
    <property type="nucleotide sequence ID" value="NZ_JAUKWQ010000001.1"/>
</dbReference>
<dbReference type="Proteomes" id="UP001169006">
    <property type="component" value="Unassembled WGS sequence"/>
</dbReference>
<evidence type="ECO:0000313" key="2">
    <source>
        <dbReference type="Proteomes" id="UP001169006"/>
    </source>
</evidence>
<dbReference type="InterPro" id="IPR021146">
    <property type="entry name" value="Phage_gp6-like_head-tail"/>
</dbReference>
<name>A0ABT8STH1_9HYPH</name>
<protein>
    <submittedName>
        <fullName evidence="1">Head-tail connector protein</fullName>
    </submittedName>
</protein>
<organism evidence="1 2">
    <name type="scientific">Rhizobium oryzicola</name>
    <dbReference type="NCBI Taxonomy" id="1232668"/>
    <lineage>
        <taxon>Bacteria</taxon>
        <taxon>Pseudomonadati</taxon>
        <taxon>Pseudomonadota</taxon>
        <taxon>Alphaproteobacteria</taxon>
        <taxon>Hyphomicrobiales</taxon>
        <taxon>Rhizobiaceae</taxon>
        <taxon>Rhizobium/Agrobacterium group</taxon>
        <taxon>Rhizobium</taxon>
    </lineage>
</organism>
<accession>A0ABT8STH1</accession>
<comment type="caution">
    <text evidence="1">The sequence shown here is derived from an EMBL/GenBank/DDBJ whole genome shotgun (WGS) entry which is preliminary data.</text>
</comment>
<gene>
    <name evidence="1" type="ORF">Q2T52_05535</name>
</gene>
<dbReference type="InterPro" id="IPR011738">
    <property type="entry name" value="Phage_CHP"/>
</dbReference>
<dbReference type="Pfam" id="PF05135">
    <property type="entry name" value="Phage_connect_1"/>
    <property type="match status" value="1"/>
</dbReference>
<dbReference type="EMBL" id="JAUKWQ010000001">
    <property type="protein sequence ID" value="MDO1581555.1"/>
    <property type="molecule type" value="Genomic_DNA"/>
</dbReference>
<proteinExistence type="predicted"/>